<evidence type="ECO:0000256" key="10">
    <source>
        <dbReference type="ARBA" id="ARBA00023012"/>
    </source>
</evidence>
<dbReference type="PRINTS" id="PR00344">
    <property type="entry name" value="BCTRLSENSOR"/>
</dbReference>
<dbReference type="SMART" id="SM00387">
    <property type="entry name" value="HATPase_c"/>
    <property type="match status" value="1"/>
</dbReference>
<dbReference type="InterPro" id="IPR011006">
    <property type="entry name" value="CheY-like_superfamily"/>
</dbReference>
<dbReference type="AlphaFoldDB" id="B0C7F1"/>
<dbReference type="PROSITE" id="PS50046">
    <property type="entry name" value="PHYTOCHROME_2"/>
    <property type="match status" value="2"/>
</dbReference>
<accession>B0C7F1</accession>
<dbReference type="SUPFAM" id="SSF52172">
    <property type="entry name" value="CheY-like"/>
    <property type="match status" value="1"/>
</dbReference>
<evidence type="ECO:0000256" key="12">
    <source>
        <dbReference type="ARBA" id="ARBA00023306"/>
    </source>
</evidence>
<dbReference type="FunFam" id="3.30.565.10:FF:000010">
    <property type="entry name" value="Sensor histidine kinase RcsC"/>
    <property type="match status" value="1"/>
</dbReference>
<dbReference type="SMR" id="B0C7F1"/>
<evidence type="ECO:0000256" key="5">
    <source>
        <dbReference type="ARBA" id="ARBA00022553"/>
    </source>
</evidence>
<keyword evidence="5 14" id="KW-0597">Phosphoprotein</keyword>
<dbReference type="InterPro" id="IPR016132">
    <property type="entry name" value="Phyto_chromo_attachment"/>
</dbReference>
<feature type="domain" description="Response regulatory" evidence="18">
    <location>
        <begin position="680"/>
        <end position="804"/>
    </location>
</feature>
<evidence type="ECO:0000313" key="20">
    <source>
        <dbReference type="Proteomes" id="UP000000268"/>
    </source>
</evidence>
<dbReference type="SUPFAM" id="SSF55781">
    <property type="entry name" value="GAF domain-like"/>
    <property type="match status" value="2"/>
</dbReference>
<evidence type="ECO:0000256" key="7">
    <source>
        <dbReference type="ARBA" id="ARBA00022741"/>
    </source>
</evidence>
<dbReference type="SMART" id="SM00388">
    <property type="entry name" value="HisKA"/>
    <property type="match status" value="1"/>
</dbReference>
<keyword evidence="6" id="KW-0808">Transferase</keyword>
<dbReference type="Gene3D" id="1.10.287.130">
    <property type="match status" value="1"/>
</dbReference>
<gene>
    <name evidence="19" type="ordered locus">AM1_6305</name>
</gene>
<evidence type="ECO:0000259" key="17">
    <source>
        <dbReference type="PROSITE" id="PS50109"/>
    </source>
</evidence>
<evidence type="ECO:0000256" key="8">
    <source>
        <dbReference type="ARBA" id="ARBA00022777"/>
    </source>
</evidence>
<keyword evidence="7" id="KW-0547">Nucleotide-binding</keyword>
<dbReference type="EC" id="2.7.13.3" evidence="4"/>
<evidence type="ECO:0000256" key="2">
    <source>
        <dbReference type="ARBA" id="ARBA00004370"/>
    </source>
</evidence>
<dbReference type="Pfam" id="PF01590">
    <property type="entry name" value="GAF"/>
    <property type="match status" value="2"/>
</dbReference>
<feature type="coiled-coil region" evidence="15">
    <location>
        <begin position="174"/>
        <end position="204"/>
    </location>
</feature>
<comment type="subcellular location">
    <subcellularLocation>
        <location evidence="2">Membrane</location>
    </subcellularLocation>
</comment>
<dbReference type="InterPro" id="IPR003661">
    <property type="entry name" value="HisK_dim/P_dom"/>
</dbReference>
<comment type="catalytic activity">
    <reaction evidence="1">
        <text>ATP + protein L-histidine = ADP + protein N-phospho-L-histidine.</text>
        <dbReference type="EC" id="2.7.13.3"/>
    </reaction>
</comment>
<organism evidence="19 20">
    <name type="scientific">Acaryochloris marina (strain MBIC 11017)</name>
    <dbReference type="NCBI Taxonomy" id="329726"/>
    <lineage>
        <taxon>Bacteria</taxon>
        <taxon>Bacillati</taxon>
        <taxon>Cyanobacteriota</taxon>
        <taxon>Cyanophyceae</taxon>
        <taxon>Acaryochloridales</taxon>
        <taxon>Acaryochloridaceae</taxon>
        <taxon>Acaryochloris</taxon>
    </lineage>
</organism>
<evidence type="ECO:0000259" key="18">
    <source>
        <dbReference type="PROSITE" id="PS50110"/>
    </source>
</evidence>
<dbReference type="Gene3D" id="3.30.565.10">
    <property type="entry name" value="Histidine kinase-like ATPase, C-terminal domain"/>
    <property type="match status" value="1"/>
</dbReference>
<dbReference type="PANTHER" id="PTHR45339">
    <property type="entry name" value="HYBRID SIGNAL TRANSDUCTION HISTIDINE KINASE J"/>
    <property type="match status" value="1"/>
</dbReference>
<protein>
    <recommendedName>
        <fullName evidence="13">Circadian input-output histidine kinase CikA</fullName>
        <ecNumber evidence="4">2.7.13.3</ecNumber>
    </recommendedName>
</protein>
<name>B0C7F1_ACAM1</name>
<dbReference type="InterPro" id="IPR004358">
    <property type="entry name" value="Sig_transdc_His_kin-like_C"/>
</dbReference>
<dbReference type="InterPro" id="IPR005467">
    <property type="entry name" value="His_kinase_dom"/>
</dbReference>
<dbReference type="EMBL" id="CP000828">
    <property type="protein sequence ID" value="ABW31235.1"/>
    <property type="molecule type" value="Genomic_DNA"/>
</dbReference>
<keyword evidence="20" id="KW-1185">Reference proteome</keyword>
<evidence type="ECO:0000256" key="13">
    <source>
        <dbReference type="ARBA" id="ARBA00074306"/>
    </source>
</evidence>
<feature type="domain" description="Phytochrome chromophore attachment site" evidence="16">
    <location>
        <begin position="41"/>
        <end position="180"/>
    </location>
</feature>
<feature type="domain" description="Histidine kinase" evidence="17">
    <location>
        <begin position="411"/>
        <end position="654"/>
    </location>
</feature>
<keyword evidence="15" id="KW-0175">Coiled coil</keyword>
<dbReference type="SMART" id="SM00065">
    <property type="entry name" value="GAF"/>
    <property type="match status" value="2"/>
</dbReference>
<evidence type="ECO:0000313" key="19">
    <source>
        <dbReference type="EMBL" id="ABW31235.1"/>
    </source>
</evidence>
<evidence type="ECO:0000256" key="3">
    <source>
        <dbReference type="ARBA" id="ARBA00006402"/>
    </source>
</evidence>
<dbReference type="GO" id="GO:0000155">
    <property type="term" value="F:phosphorelay sensor kinase activity"/>
    <property type="evidence" value="ECO:0007669"/>
    <property type="project" value="InterPro"/>
</dbReference>
<dbReference type="SUPFAM" id="SSF47384">
    <property type="entry name" value="Homodimeric domain of signal transducing histidine kinase"/>
    <property type="match status" value="1"/>
</dbReference>
<dbReference type="Proteomes" id="UP000000268">
    <property type="component" value="Chromosome"/>
</dbReference>
<evidence type="ECO:0000256" key="4">
    <source>
        <dbReference type="ARBA" id="ARBA00012438"/>
    </source>
</evidence>
<sequence length="904" mass="102128">MQLDHQSTTPPSQTSEVALQTQLQQAILLLEVTKEIRQSLETQTIFETSVQRVLELIKANRVAIFKLDSATNYTTGCFVAEKVVPPFTSALAANVRDDCFGHNYANKYQQGQVFAVADIYAENLSDCHVRILERFQVRANLVVPLLQGEKLWGLLCIHQCSGPRAWQPYETQFIQEVADHLSEALRQAERLEETQQRSQELQTALKYVDTQRKREILIANHDRNVAQIINQIRQSLDIKDIFIATTEKVRASLECDRVVVYHFLPDWSGEFMFESSDTSFPPLVTANSTTNWEDTYLQETQGGHYRHQATTVVADIYEQGYTDCHLAMLERFHIRAFMVVPVFVGEKLWGLLATYQHTQIRHWQDLELKLLKKVGAQLGVALQQANLLKDLREAKNAAETANQAKSVFLANMSHELRTPLNAILGFSQLLSRDQNLTLEQKQTLRTINSSGAHLLNLINDVLEMSKIEAGKVDLNQGQFDLRALLESLFEMFSLKAEARQLRLDFELPPDLPQYIVSDASRLRQVLINVLGNAIKFTEVGSVTLAISTLPLQSVSEQLSDISSENEAITLEPTLENDTLLQITVTDTGVGIADDELPNLFNLFTQACAGRQSFEGTGLGLAISRQFVQLMQGDIHLSSKEGQGTKVQIQIPVKIAVTPPAQRCNSPGTVVSLAHDQAEQRILIAEDHPENRQLMVKLLQSVGFQVRAAEDGQSVIDLWRTWHPHLILMDWQMPVLNGYQTTQQIRYLEAQCSTPLSTEERTVIIALTASVFESTQKESQEAGCDSFICKPFKEEELFNVLATFLGVEYIYDPTQDEASNESEVKTWTDLEIQQLLSLWPADHLLDLKQAAITLEEEAVFHLLMAFQAKEPALIQKLMEYFDTLRFDKLVYFAQEALDLGQNKPK</sequence>
<keyword evidence="11" id="KW-0472">Membrane</keyword>
<evidence type="ECO:0000256" key="9">
    <source>
        <dbReference type="ARBA" id="ARBA00022840"/>
    </source>
</evidence>
<keyword evidence="12" id="KW-0131">Cell cycle</keyword>
<dbReference type="eggNOG" id="COG2205">
    <property type="taxonomic scope" value="Bacteria"/>
</dbReference>
<keyword evidence="10" id="KW-0902">Two-component regulatory system</keyword>
<dbReference type="InterPro" id="IPR003594">
    <property type="entry name" value="HATPase_dom"/>
</dbReference>
<dbReference type="Gene3D" id="3.30.450.40">
    <property type="match status" value="2"/>
</dbReference>
<keyword evidence="8" id="KW-0418">Kinase</keyword>
<comment type="similarity">
    <text evidence="3">In the N-terminal section; belongs to the phytochrome family.</text>
</comment>
<dbReference type="Gene3D" id="3.40.50.2300">
    <property type="match status" value="1"/>
</dbReference>
<dbReference type="InterPro" id="IPR003018">
    <property type="entry name" value="GAF"/>
</dbReference>
<dbReference type="FunFam" id="1.10.287.130:FF:000038">
    <property type="entry name" value="Sensory transduction histidine kinase"/>
    <property type="match status" value="1"/>
</dbReference>
<dbReference type="RefSeq" id="WP_012166414.1">
    <property type="nucleotide sequence ID" value="NC_009925.1"/>
</dbReference>
<proteinExistence type="inferred from homology"/>
<dbReference type="eggNOG" id="COG0745">
    <property type="taxonomic scope" value="Bacteria"/>
</dbReference>
<reference evidence="19 20" key="1">
    <citation type="journal article" date="2008" name="Proc. Natl. Acad. Sci. U.S.A.">
        <title>Niche adaptation and genome expansion in the chlorophyll d-producing cyanobacterium Acaryochloris marina.</title>
        <authorList>
            <person name="Swingley W.D."/>
            <person name="Chen M."/>
            <person name="Cheung P.C."/>
            <person name="Conrad A.L."/>
            <person name="Dejesa L.C."/>
            <person name="Hao J."/>
            <person name="Honchak B.M."/>
            <person name="Karbach L.E."/>
            <person name="Kurdoglu A."/>
            <person name="Lahiri S."/>
            <person name="Mastrian S.D."/>
            <person name="Miyashita H."/>
            <person name="Page L."/>
            <person name="Ramakrishna P."/>
            <person name="Satoh S."/>
            <person name="Sattley W.M."/>
            <person name="Shimada Y."/>
            <person name="Taylor H.L."/>
            <person name="Tomo T."/>
            <person name="Tsuchiya T."/>
            <person name="Wang Z.T."/>
            <person name="Raymond J."/>
            <person name="Mimuro M."/>
            <person name="Blankenship R.E."/>
            <person name="Touchman J.W."/>
        </authorList>
    </citation>
    <scope>NUCLEOTIDE SEQUENCE [LARGE SCALE GENOMIC DNA]</scope>
    <source>
        <strain evidence="20">MBIC 11017</strain>
    </source>
</reference>
<dbReference type="PROSITE" id="PS50109">
    <property type="entry name" value="HIS_KIN"/>
    <property type="match status" value="1"/>
</dbReference>
<dbReference type="GO" id="GO:0005524">
    <property type="term" value="F:ATP binding"/>
    <property type="evidence" value="ECO:0007669"/>
    <property type="project" value="UniProtKB-KW"/>
</dbReference>
<dbReference type="CDD" id="cd00082">
    <property type="entry name" value="HisKA"/>
    <property type="match status" value="1"/>
</dbReference>
<dbReference type="CDD" id="cd16922">
    <property type="entry name" value="HATPase_EvgS-ArcB-TorS-like"/>
    <property type="match status" value="1"/>
</dbReference>
<dbReference type="CDD" id="cd17546">
    <property type="entry name" value="REC_hyHK_CKI1_RcsC-like"/>
    <property type="match status" value="1"/>
</dbReference>
<dbReference type="Pfam" id="PF02518">
    <property type="entry name" value="HATPase_c"/>
    <property type="match status" value="1"/>
</dbReference>
<dbReference type="InterPro" id="IPR029016">
    <property type="entry name" value="GAF-like_dom_sf"/>
</dbReference>
<feature type="domain" description="Phytochrome chromophore attachment site" evidence="16">
    <location>
        <begin position="237"/>
        <end position="377"/>
    </location>
</feature>
<evidence type="ECO:0000259" key="16">
    <source>
        <dbReference type="PROSITE" id="PS50046"/>
    </source>
</evidence>
<dbReference type="InterPro" id="IPR036097">
    <property type="entry name" value="HisK_dim/P_sf"/>
</dbReference>
<dbReference type="GO" id="GO:0016020">
    <property type="term" value="C:membrane"/>
    <property type="evidence" value="ECO:0007669"/>
    <property type="project" value="UniProtKB-SubCell"/>
</dbReference>
<evidence type="ECO:0000256" key="15">
    <source>
        <dbReference type="SAM" id="Coils"/>
    </source>
</evidence>
<evidence type="ECO:0000256" key="11">
    <source>
        <dbReference type="ARBA" id="ARBA00023136"/>
    </source>
</evidence>
<dbReference type="SUPFAM" id="SSF55874">
    <property type="entry name" value="ATPase domain of HSP90 chaperone/DNA topoisomerase II/histidine kinase"/>
    <property type="match status" value="1"/>
</dbReference>
<dbReference type="Pfam" id="PF00512">
    <property type="entry name" value="HisKA"/>
    <property type="match status" value="1"/>
</dbReference>
<dbReference type="HOGENOM" id="CLU_000445_114_15_3"/>
<keyword evidence="9" id="KW-0067">ATP-binding</keyword>
<dbReference type="PANTHER" id="PTHR45339:SF1">
    <property type="entry name" value="HYBRID SIGNAL TRANSDUCTION HISTIDINE KINASE J"/>
    <property type="match status" value="1"/>
</dbReference>
<dbReference type="Pfam" id="PF00072">
    <property type="entry name" value="Response_reg"/>
    <property type="match status" value="1"/>
</dbReference>
<dbReference type="InterPro" id="IPR001789">
    <property type="entry name" value="Sig_transdc_resp-reg_receiver"/>
</dbReference>
<evidence type="ECO:0000256" key="1">
    <source>
        <dbReference type="ARBA" id="ARBA00000085"/>
    </source>
</evidence>
<dbReference type="InterPro" id="IPR036890">
    <property type="entry name" value="HATPase_C_sf"/>
</dbReference>
<evidence type="ECO:0000256" key="14">
    <source>
        <dbReference type="PROSITE-ProRule" id="PRU00169"/>
    </source>
</evidence>
<dbReference type="SMART" id="SM00448">
    <property type="entry name" value="REC"/>
    <property type="match status" value="1"/>
</dbReference>
<dbReference type="STRING" id="329726.AM1_6305"/>
<evidence type="ECO:0000256" key="6">
    <source>
        <dbReference type="ARBA" id="ARBA00022679"/>
    </source>
</evidence>
<dbReference type="eggNOG" id="COG2203">
    <property type="taxonomic scope" value="Bacteria"/>
</dbReference>
<dbReference type="PROSITE" id="PS50110">
    <property type="entry name" value="RESPONSE_REGULATORY"/>
    <property type="match status" value="1"/>
</dbReference>
<feature type="modified residue" description="4-aspartylphosphate" evidence="14">
    <location>
        <position position="729"/>
    </location>
</feature>
<dbReference type="KEGG" id="amr:AM1_6305"/>